<gene>
    <name evidence="4" type="ORF">AVDCRST_MAG08-752</name>
</gene>
<dbReference type="Gene3D" id="1.20.1260.10">
    <property type="match status" value="1"/>
</dbReference>
<reference evidence="4" key="1">
    <citation type="submission" date="2020-02" db="EMBL/GenBank/DDBJ databases">
        <authorList>
            <person name="Meier V. D."/>
        </authorList>
    </citation>
    <scope>NUCLEOTIDE SEQUENCE</scope>
    <source>
        <strain evidence="4">AVDCRST_MAG08</strain>
    </source>
</reference>
<evidence type="ECO:0000256" key="1">
    <source>
        <dbReference type="SAM" id="MobiDB-lite"/>
    </source>
</evidence>
<dbReference type="EMBL" id="CADCTG010000084">
    <property type="protein sequence ID" value="CAA9224063.1"/>
    <property type="molecule type" value="Genomic_DNA"/>
</dbReference>
<proteinExistence type="predicted"/>
<dbReference type="PANTHER" id="PTHR36933">
    <property type="entry name" value="SLL0788 PROTEIN"/>
    <property type="match status" value="1"/>
</dbReference>
<feature type="chain" id="PRO_5026911841" description="DUF305 domain-containing protein" evidence="2">
    <location>
        <begin position="36"/>
        <end position="352"/>
    </location>
</feature>
<dbReference type="Pfam" id="PF03713">
    <property type="entry name" value="DUF305"/>
    <property type="match status" value="2"/>
</dbReference>
<evidence type="ECO:0000313" key="4">
    <source>
        <dbReference type="EMBL" id="CAA9224063.1"/>
    </source>
</evidence>
<organism evidence="4">
    <name type="scientific">uncultured Acetobacteraceae bacterium</name>
    <dbReference type="NCBI Taxonomy" id="169975"/>
    <lineage>
        <taxon>Bacteria</taxon>
        <taxon>Pseudomonadati</taxon>
        <taxon>Pseudomonadota</taxon>
        <taxon>Alphaproteobacteria</taxon>
        <taxon>Acetobacterales</taxon>
        <taxon>Acetobacteraceae</taxon>
        <taxon>environmental samples</taxon>
    </lineage>
</organism>
<feature type="region of interest" description="Disordered" evidence="1">
    <location>
        <begin position="246"/>
        <end position="352"/>
    </location>
</feature>
<dbReference type="PANTHER" id="PTHR36933:SF1">
    <property type="entry name" value="SLL0788 PROTEIN"/>
    <property type="match status" value="1"/>
</dbReference>
<keyword evidence="2" id="KW-0732">Signal</keyword>
<sequence length="352" mass="37120">MSMTILNRTARRSSLRFSLLAATAGLVLAAAPARAAVEESYTAGEPPITTTWFASVSEAAQRADREYVAGMRPHHAGALSMSRDYLSDPGRSSPLLQALSRAIVANQTFEIGVLDEVGRNLDRPPLRLPFGLTLQPVATEGLTGAQRFFKEPIPSEASYAVGSVSERDVLFAKAMIIHHEGAVEMARGYHANRDARNGYLGLMNVDINTDQTQEIALMRRVVAAYPGDASLVRVDPSMIHGMEGMQHGAHGGHAAAAAPAGTAPPARAGAEHAPHGDHAAHGQDGNHAHHRHHEGHAGHGQHGRAHHGAHGGSASAAEPRPAPAQPRQAPRSRPAARQPAGSAGQGHGHHHH</sequence>
<dbReference type="AlphaFoldDB" id="A0A6J4HGU9"/>
<name>A0A6J4HGU9_9PROT</name>
<dbReference type="PROSITE" id="PS51318">
    <property type="entry name" value="TAT"/>
    <property type="match status" value="1"/>
</dbReference>
<feature type="signal peptide" evidence="2">
    <location>
        <begin position="1"/>
        <end position="35"/>
    </location>
</feature>
<feature type="compositionally biased region" description="Basic and acidic residues" evidence="1">
    <location>
        <begin position="269"/>
        <end position="287"/>
    </location>
</feature>
<dbReference type="InterPro" id="IPR006311">
    <property type="entry name" value="TAT_signal"/>
</dbReference>
<evidence type="ECO:0000256" key="2">
    <source>
        <dbReference type="SAM" id="SignalP"/>
    </source>
</evidence>
<dbReference type="InterPro" id="IPR005183">
    <property type="entry name" value="DUF305_CopM-like"/>
</dbReference>
<feature type="compositionally biased region" description="Low complexity" evidence="1">
    <location>
        <begin position="252"/>
        <end position="268"/>
    </location>
</feature>
<accession>A0A6J4HGU9</accession>
<feature type="compositionally biased region" description="Low complexity" evidence="1">
    <location>
        <begin position="312"/>
        <end position="342"/>
    </location>
</feature>
<feature type="domain" description="DUF305" evidence="3">
    <location>
        <begin position="60"/>
        <end position="116"/>
    </location>
</feature>
<feature type="compositionally biased region" description="Basic residues" evidence="1">
    <location>
        <begin position="288"/>
        <end position="309"/>
    </location>
</feature>
<evidence type="ECO:0000259" key="3">
    <source>
        <dbReference type="Pfam" id="PF03713"/>
    </source>
</evidence>
<dbReference type="InterPro" id="IPR012347">
    <property type="entry name" value="Ferritin-like"/>
</dbReference>
<feature type="domain" description="DUF305" evidence="3">
    <location>
        <begin position="165"/>
        <end position="221"/>
    </location>
</feature>
<protein>
    <recommendedName>
        <fullName evidence="3">DUF305 domain-containing protein</fullName>
    </recommendedName>
</protein>